<accession>A0A9X4RQ26</accession>
<evidence type="ECO:0000313" key="6">
    <source>
        <dbReference type="Proteomes" id="UP001154240"/>
    </source>
</evidence>
<keyword evidence="5" id="KW-0966">Cell projection</keyword>
<dbReference type="Proteomes" id="UP001154240">
    <property type="component" value="Unassembled WGS sequence"/>
</dbReference>
<reference evidence="5" key="1">
    <citation type="journal article" date="2022" name="bioRxiv">
        <title>Thiovibrio frasassiensisgen. nov., sp. nov., an autotrophic, elemental sulfur disproportionating bacterium isolated from sulfidic karst sediment, and proposal of Thiovibrionaceae fam. nov.</title>
        <authorList>
            <person name="Aronson H."/>
            <person name="Thomas C."/>
            <person name="Bhattacharyya M."/>
            <person name="Eckstein S."/>
            <person name="Jensen S."/>
            <person name="Barco R."/>
            <person name="Macalady J."/>
            <person name="Amend J."/>
        </authorList>
    </citation>
    <scope>NUCLEOTIDE SEQUENCE</scope>
    <source>
        <strain evidence="5">RS19-109</strain>
    </source>
</reference>
<keyword evidence="5" id="KW-0282">Flagellum</keyword>
<keyword evidence="5" id="KW-0969">Cilium</keyword>
<evidence type="ECO:0000256" key="2">
    <source>
        <dbReference type="ARBA" id="ARBA00007703"/>
    </source>
</evidence>
<keyword evidence="6" id="KW-1185">Reference proteome</keyword>
<evidence type="ECO:0000256" key="4">
    <source>
        <dbReference type="SAM" id="MobiDB-lite"/>
    </source>
</evidence>
<comment type="function">
    <text evidence="1">Required for the efficient initiation of filament assembly.</text>
</comment>
<protein>
    <submittedName>
        <fullName evidence="5">Flagellar protein FlgN</fullName>
    </submittedName>
</protein>
<dbReference type="SUPFAM" id="SSF140566">
    <property type="entry name" value="FlgN-like"/>
    <property type="match status" value="1"/>
</dbReference>
<organism evidence="5 6">
    <name type="scientific">Thiovibrio frasassiensis</name>
    <dbReference type="NCBI Taxonomy" id="2984131"/>
    <lineage>
        <taxon>Bacteria</taxon>
        <taxon>Pseudomonadati</taxon>
        <taxon>Thermodesulfobacteriota</taxon>
        <taxon>Desulfobulbia</taxon>
        <taxon>Desulfobulbales</taxon>
        <taxon>Thiovibrionaceae</taxon>
        <taxon>Thiovibrio</taxon>
    </lineage>
</organism>
<reference evidence="5" key="2">
    <citation type="submission" date="2022-10" db="EMBL/GenBank/DDBJ databases">
        <authorList>
            <person name="Aronson H.S."/>
        </authorList>
    </citation>
    <scope>NUCLEOTIDE SEQUENCE</scope>
    <source>
        <strain evidence="5">RS19-109</strain>
    </source>
</reference>
<keyword evidence="3" id="KW-1005">Bacterial flagellum biogenesis</keyword>
<dbReference type="AlphaFoldDB" id="A0A9X4RQ26"/>
<dbReference type="Gene3D" id="1.20.58.300">
    <property type="entry name" value="FlgN-like"/>
    <property type="match status" value="1"/>
</dbReference>
<feature type="region of interest" description="Disordered" evidence="4">
    <location>
        <begin position="151"/>
        <end position="171"/>
    </location>
</feature>
<evidence type="ECO:0000256" key="1">
    <source>
        <dbReference type="ARBA" id="ARBA00002397"/>
    </source>
</evidence>
<dbReference type="EMBL" id="JAPHEH010000001">
    <property type="protein sequence ID" value="MDG4475837.1"/>
    <property type="molecule type" value="Genomic_DNA"/>
</dbReference>
<comment type="similarity">
    <text evidence="2">Belongs to the FlgN family.</text>
</comment>
<dbReference type="GO" id="GO:0044780">
    <property type="term" value="P:bacterial-type flagellum assembly"/>
    <property type="evidence" value="ECO:0007669"/>
    <property type="project" value="InterPro"/>
</dbReference>
<sequence length="171" mass="19204">MQQTTEQHALPAKFFEALEQEILLSQDLLVILNEEQKALVIMDMQALILLSNKKENRLSRLQALDSLLADLTRELCPEAKGKTARLGALIPLLSQEEGETLNLYRTKLSGLREEILSRTQINKHFAADVKTYLNDAISLITSGIAERPMYGLTGRSKKPSLNQPSFISREV</sequence>
<dbReference type="InterPro" id="IPR007809">
    <property type="entry name" value="FlgN-like"/>
</dbReference>
<comment type="caution">
    <text evidence="5">The sequence shown here is derived from an EMBL/GenBank/DDBJ whole genome shotgun (WGS) entry which is preliminary data.</text>
</comment>
<dbReference type="InterPro" id="IPR036679">
    <property type="entry name" value="FlgN-like_sf"/>
</dbReference>
<dbReference type="RefSeq" id="WP_307632811.1">
    <property type="nucleotide sequence ID" value="NZ_JAPHEH010000001.1"/>
</dbReference>
<evidence type="ECO:0000313" key="5">
    <source>
        <dbReference type="EMBL" id="MDG4475837.1"/>
    </source>
</evidence>
<dbReference type="Pfam" id="PF05130">
    <property type="entry name" value="FlgN"/>
    <property type="match status" value="1"/>
</dbReference>
<proteinExistence type="inferred from homology"/>
<gene>
    <name evidence="5" type="ORF">OLX77_06655</name>
</gene>
<evidence type="ECO:0000256" key="3">
    <source>
        <dbReference type="ARBA" id="ARBA00022795"/>
    </source>
</evidence>
<name>A0A9X4RQ26_9BACT</name>
<feature type="compositionally biased region" description="Polar residues" evidence="4">
    <location>
        <begin position="159"/>
        <end position="171"/>
    </location>
</feature>